<dbReference type="InterPro" id="IPR016024">
    <property type="entry name" value="ARM-type_fold"/>
</dbReference>
<gene>
    <name evidence="1" type="ORF">Sango_2023800</name>
</gene>
<sequence>MSAAVSGVISRQVLPACGSLCFFCPALRERSRQPVKRYKKLISDIFPKSLDEEPNDRKIGKLCEYAAKNPLRIPKRRLAYVVFHHLCRLLVSVNEHLKILSSRPLFANSLLTIINTLLDQTSQDEMLVIGCHSVFDFVNNQNDGTYMFNLEGLIPKLCQLAQEQGDDERAENLRAAALQALSAMVWFMGENSHISVEFDNIVSVVLENYRGQDKESEEDNKTDGAATPDQGVARVPSWRLIVDEKGQLNVTAVCLQNMAKLGKEATTMRRVLESLFRYFDNGNLWPIQFGIAFPVLKDMQLVMDDSGQNTHFLLSILIKHLDHKNVLKLPDMQLDIVEVVTALVRLTKVQSSVAIVSAVSDIMRHLRKSIHYTLDDANLGNEVIKWNRKFHQVVDECLTELSSKVGDAGLILDAFPEALFHQLIPAMLHPDYVTRIGAHQIFSVVLVPTSVCPQTTSTVTVAKKNNMAVPRTLSRTVSVFSSSAALFEKLKNQKGPQPQPQPQPHPPEPIIIHKPLVEGDHGPPPAGVLNRIRSTLQPTSYVDALIRSFQLAFTLRNLSLRDGGTLPPSRRRSLFVMSTCMIISHQRLTTLFLSSHVKVTISDRVIDPYLTLAEDFGRGSVRQQLLEDFSHDDLCSLGGQLFNDSPKKRQDGKLEKAVSLFGLDDDPRTDSVETNFPQNAKLTIEFPSLLSVDNFCNLVVSCYLVEDPRILYPAPTHCLATIPLFISSLPDISRSAITATTSL</sequence>
<dbReference type="PANTHER" id="PTHR46087:SF9">
    <property type="entry name" value="ARM REPEAT SUPERFAMILY PROTEIN"/>
    <property type="match status" value="1"/>
</dbReference>
<dbReference type="SUPFAM" id="SSF48371">
    <property type="entry name" value="ARM repeat"/>
    <property type="match status" value="1"/>
</dbReference>
<reference evidence="1" key="2">
    <citation type="journal article" date="2024" name="Plant">
        <title>Genomic evolution and insights into agronomic trait innovations of Sesamum species.</title>
        <authorList>
            <person name="Miao H."/>
            <person name="Wang L."/>
            <person name="Qu L."/>
            <person name="Liu H."/>
            <person name="Sun Y."/>
            <person name="Le M."/>
            <person name="Wang Q."/>
            <person name="Wei S."/>
            <person name="Zheng Y."/>
            <person name="Lin W."/>
            <person name="Duan Y."/>
            <person name="Cao H."/>
            <person name="Xiong S."/>
            <person name="Wang X."/>
            <person name="Wei L."/>
            <person name="Li C."/>
            <person name="Ma Q."/>
            <person name="Ju M."/>
            <person name="Zhao R."/>
            <person name="Li G."/>
            <person name="Mu C."/>
            <person name="Tian Q."/>
            <person name="Mei H."/>
            <person name="Zhang T."/>
            <person name="Gao T."/>
            <person name="Zhang H."/>
        </authorList>
    </citation>
    <scope>NUCLEOTIDE SEQUENCE</scope>
    <source>
        <strain evidence="1">K16</strain>
    </source>
</reference>
<organism evidence="1 2">
    <name type="scientific">Sesamum angolense</name>
    <dbReference type="NCBI Taxonomy" id="2727404"/>
    <lineage>
        <taxon>Eukaryota</taxon>
        <taxon>Viridiplantae</taxon>
        <taxon>Streptophyta</taxon>
        <taxon>Embryophyta</taxon>
        <taxon>Tracheophyta</taxon>
        <taxon>Spermatophyta</taxon>
        <taxon>Magnoliopsida</taxon>
        <taxon>eudicotyledons</taxon>
        <taxon>Gunneridae</taxon>
        <taxon>Pentapetalae</taxon>
        <taxon>asterids</taxon>
        <taxon>lamiids</taxon>
        <taxon>Lamiales</taxon>
        <taxon>Pedaliaceae</taxon>
        <taxon>Sesamum</taxon>
    </lineage>
</organism>
<name>A0AAE1WFK4_9LAMI</name>
<keyword evidence="2" id="KW-1185">Reference proteome</keyword>
<proteinExistence type="predicted"/>
<evidence type="ECO:0000313" key="1">
    <source>
        <dbReference type="EMBL" id="KAK4392460.1"/>
    </source>
</evidence>
<dbReference type="Proteomes" id="UP001289374">
    <property type="component" value="Unassembled WGS sequence"/>
</dbReference>
<dbReference type="PANTHER" id="PTHR46087">
    <property type="entry name" value="PUTATIVE, EXPRESSED-RELATED"/>
    <property type="match status" value="1"/>
</dbReference>
<accession>A0AAE1WFK4</accession>
<evidence type="ECO:0000313" key="2">
    <source>
        <dbReference type="Proteomes" id="UP001289374"/>
    </source>
</evidence>
<dbReference type="AlphaFoldDB" id="A0AAE1WFK4"/>
<dbReference type="EMBL" id="JACGWL010000011">
    <property type="protein sequence ID" value="KAK4392460.1"/>
    <property type="molecule type" value="Genomic_DNA"/>
</dbReference>
<dbReference type="InterPro" id="IPR055296">
    <property type="entry name" value="SRL2-like"/>
</dbReference>
<comment type="caution">
    <text evidence="1">The sequence shown here is derived from an EMBL/GenBank/DDBJ whole genome shotgun (WGS) entry which is preliminary data.</text>
</comment>
<reference evidence="1" key="1">
    <citation type="submission" date="2020-06" db="EMBL/GenBank/DDBJ databases">
        <authorList>
            <person name="Li T."/>
            <person name="Hu X."/>
            <person name="Zhang T."/>
            <person name="Song X."/>
            <person name="Zhang H."/>
            <person name="Dai N."/>
            <person name="Sheng W."/>
            <person name="Hou X."/>
            <person name="Wei L."/>
        </authorList>
    </citation>
    <scope>NUCLEOTIDE SEQUENCE</scope>
    <source>
        <strain evidence="1">K16</strain>
        <tissue evidence="1">Leaf</tissue>
    </source>
</reference>
<protein>
    <submittedName>
        <fullName evidence="1">Protein SEMI-ROLLED LEAF 2</fullName>
    </submittedName>
</protein>